<comment type="caution">
    <text evidence="8">The sequence shown here is derived from an EMBL/GenBank/DDBJ whole genome shotgun (WGS) entry which is preliminary data.</text>
</comment>
<evidence type="ECO:0000256" key="4">
    <source>
        <dbReference type="ARBA" id="ARBA00022989"/>
    </source>
</evidence>
<feature type="region of interest" description="Disordered" evidence="6">
    <location>
        <begin position="1"/>
        <end position="20"/>
    </location>
</feature>
<feature type="transmembrane region" description="Helical" evidence="7">
    <location>
        <begin position="121"/>
        <end position="141"/>
    </location>
</feature>
<keyword evidence="3 7" id="KW-0812">Transmembrane</keyword>
<keyword evidence="5 7" id="KW-0472">Membrane</keyword>
<evidence type="ECO:0000256" key="7">
    <source>
        <dbReference type="SAM" id="Phobius"/>
    </source>
</evidence>
<evidence type="ECO:0000256" key="2">
    <source>
        <dbReference type="ARBA" id="ARBA00022475"/>
    </source>
</evidence>
<organism evidence="8 9">
    <name type="scientific">Heyndrickxia coagulans</name>
    <name type="common">Weizmannia coagulans</name>
    <dbReference type="NCBI Taxonomy" id="1398"/>
    <lineage>
        <taxon>Bacteria</taxon>
        <taxon>Bacillati</taxon>
        <taxon>Bacillota</taxon>
        <taxon>Bacilli</taxon>
        <taxon>Bacillales</taxon>
        <taxon>Bacillaceae</taxon>
        <taxon>Heyndrickxia</taxon>
    </lineage>
</organism>
<gene>
    <name evidence="8" type="ORF">HMPREF3213_03008</name>
</gene>
<proteinExistence type="predicted"/>
<evidence type="ECO:0000256" key="1">
    <source>
        <dbReference type="ARBA" id="ARBA00004651"/>
    </source>
</evidence>
<dbReference type="GO" id="GO:0005886">
    <property type="term" value="C:plasma membrane"/>
    <property type="evidence" value="ECO:0007669"/>
    <property type="project" value="UniProtKB-SubCell"/>
</dbReference>
<dbReference type="PIRSF" id="PIRSF035875">
    <property type="entry name" value="RNase_BN"/>
    <property type="match status" value="1"/>
</dbReference>
<dbReference type="EMBL" id="LRPN01000144">
    <property type="protein sequence ID" value="KWZ78358.1"/>
    <property type="molecule type" value="Genomic_DNA"/>
</dbReference>
<evidence type="ECO:0000256" key="6">
    <source>
        <dbReference type="SAM" id="MobiDB-lite"/>
    </source>
</evidence>
<comment type="subcellular location">
    <subcellularLocation>
        <location evidence="1">Cell membrane</location>
        <topology evidence="1">Multi-pass membrane protein</topology>
    </subcellularLocation>
</comment>
<evidence type="ECO:0000256" key="3">
    <source>
        <dbReference type="ARBA" id="ARBA00022692"/>
    </source>
</evidence>
<dbReference type="Pfam" id="PF03631">
    <property type="entry name" value="Virul_fac_BrkB"/>
    <property type="match status" value="1"/>
</dbReference>
<dbReference type="PANTHER" id="PTHR30213">
    <property type="entry name" value="INNER MEMBRANE PROTEIN YHJD"/>
    <property type="match status" value="1"/>
</dbReference>
<keyword evidence="4 7" id="KW-1133">Transmembrane helix</keyword>
<dbReference type="PANTHER" id="PTHR30213:SF0">
    <property type="entry name" value="UPF0761 MEMBRANE PROTEIN YIHY"/>
    <property type="match status" value="1"/>
</dbReference>
<keyword evidence="2" id="KW-1003">Cell membrane</keyword>
<evidence type="ECO:0000313" key="8">
    <source>
        <dbReference type="EMBL" id="KWZ78358.1"/>
    </source>
</evidence>
<evidence type="ECO:0000313" key="9">
    <source>
        <dbReference type="Proteomes" id="UP000070376"/>
    </source>
</evidence>
<feature type="transmembrane region" description="Helical" evidence="7">
    <location>
        <begin position="61"/>
        <end position="83"/>
    </location>
</feature>
<reference evidence="9" key="1">
    <citation type="submission" date="2016-01" db="EMBL/GenBank/DDBJ databases">
        <authorList>
            <person name="Mitreva M."/>
            <person name="Pepin K.H."/>
            <person name="Mihindukulasuriya K.A."/>
            <person name="Fulton R."/>
            <person name="Fronick C."/>
            <person name="O'Laughlin M."/>
            <person name="Miner T."/>
            <person name="Herter B."/>
            <person name="Rosa B.A."/>
            <person name="Cordes M."/>
            <person name="Tomlinson C."/>
            <person name="Wollam A."/>
            <person name="Palsikar V.B."/>
            <person name="Mardis E.R."/>
            <person name="Wilson R.K."/>
        </authorList>
    </citation>
    <scope>NUCLEOTIDE SEQUENCE [LARGE SCALE GENOMIC DNA]</scope>
    <source>
        <strain evidence="9">GED7749B</strain>
    </source>
</reference>
<feature type="transmembrane region" description="Helical" evidence="7">
    <location>
        <begin position="235"/>
        <end position="260"/>
    </location>
</feature>
<accession>A0A133KFN0</accession>
<feature type="transmembrane region" description="Helical" evidence="7">
    <location>
        <begin position="272"/>
        <end position="293"/>
    </location>
</feature>
<dbReference type="InterPro" id="IPR017039">
    <property type="entry name" value="Virul_fac_BrkB"/>
</dbReference>
<protein>
    <submittedName>
        <fullName evidence="8">YihY family protein</fullName>
    </submittedName>
</protein>
<feature type="transmembrane region" description="Helical" evidence="7">
    <location>
        <begin position="204"/>
        <end position="228"/>
    </location>
</feature>
<dbReference type="NCBIfam" id="TIGR00765">
    <property type="entry name" value="yihY_not_rbn"/>
    <property type="match status" value="1"/>
</dbReference>
<dbReference type="AlphaFoldDB" id="A0A133KFN0"/>
<evidence type="ECO:0000256" key="5">
    <source>
        <dbReference type="ARBA" id="ARBA00023136"/>
    </source>
</evidence>
<name>A0A133KFN0_HEYCO</name>
<dbReference type="PATRIC" id="fig|1398.22.peg.3016"/>
<sequence>MTTDPETFHTKRRGKYNGKPNGQRVIKLDKIALQAEKKRSTIAALFENSKRNDITGMAAQLSYFFLLSLFPLLIFLFTLLPYLPIKTDDVLNMVRHFAPSQSFKLIETTLKEVLTNRHGGLLSFGMIATLWSASNGMNAVIKALNRAYKVEESRPPVMQRLMSVMLTLGMIIVFIAVILIPVFGEQLIHFVFSYFSLPNDLKNMINILRWVLTPVLLFIVFALLYFFAPNEKFGCLTVVPGAIFATVGWIVASLALSFYVSHFGNYNATYGSLGGMIIMMLWFYISGIILIFGGELNAVLNDKHKNC</sequence>
<dbReference type="Proteomes" id="UP000070376">
    <property type="component" value="Unassembled WGS sequence"/>
</dbReference>
<feature type="transmembrane region" description="Helical" evidence="7">
    <location>
        <begin position="161"/>
        <end position="184"/>
    </location>
</feature>